<dbReference type="InterPro" id="IPR035985">
    <property type="entry name" value="Ubiquitin-activating_enz"/>
</dbReference>
<dbReference type="OrthoDB" id="363990at2759"/>
<reference evidence="2 3" key="2">
    <citation type="submission" date="2013-02" db="EMBL/GenBank/DDBJ databases">
        <title>The Genome Sequence of Plasmodium falciparum Tanzania (2000708).</title>
        <authorList>
            <consortium name="The Broad Institute Genome Sequencing Platform"/>
            <consortium name="The Broad Institute Genome Sequencing Center for Infectious Disease"/>
            <person name="Neafsey D."/>
            <person name="Cheeseman I."/>
            <person name="Volkman S."/>
            <person name="Adams J."/>
            <person name="Walker B."/>
            <person name="Young S.K."/>
            <person name="Zeng Q."/>
            <person name="Gargeya S."/>
            <person name="Fitzgerald M."/>
            <person name="Haas B."/>
            <person name="Abouelleil A."/>
            <person name="Alvarado L."/>
            <person name="Arachchi H.M."/>
            <person name="Berlin A.M."/>
            <person name="Chapman S.B."/>
            <person name="Dewar J."/>
            <person name="Goldberg J."/>
            <person name="Griggs A."/>
            <person name="Gujja S."/>
            <person name="Hansen M."/>
            <person name="Howarth C."/>
            <person name="Imamovic A."/>
            <person name="Larimer J."/>
            <person name="McCowan C."/>
            <person name="Murphy C."/>
            <person name="Neiman D."/>
            <person name="Pearson M."/>
            <person name="Priest M."/>
            <person name="Roberts A."/>
            <person name="Saif S."/>
            <person name="Shea T."/>
            <person name="Sisk P."/>
            <person name="Sykes S."/>
            <person name="Wortman J."/>
            <person name="Nusbaum C."/>
            <person name="Birren B."/>
        </authorList>
    </citation>
    <scope>NUCLEOTIDE SEQUENCE [LARGE SCALE GENOMIC DNA]</scope>
    <source>
        <strain evidence="3">Tanzania (2000708)</strain>
    </source>
</reference>
<evidence type="ECO:0000256" key="1">
    <source>
        <dbReference type="SAM" id="MobiDB-lite"/>
    </source>
</evidence>
<reference evidence="2 3" key="1">
    <citation type="submission" date="2013-02" db="EMBL/GenBank/DDBJ databases">
        <title>The Genome Annotation of Plasmodium falciparum Tanzania (2000708).</title>
        <authorList>
            <consortium name="The Broad Institute Genome Sequencing Platform"/>
            <consortium name="The Broad Institute Genome Sequencing Center for Infectious Disease"/>
            <person name="Neafsey D."/>
            <person name="Hoffman S."/>
            <person name="Volkman S."/>
            <person name="Rosenthal P."/>
            <person name="Walker B."/>
            <person name="Young S.K."/>
            <person name="Zeng Q."/>
            <person name="Gargeya S."/>
            <person name="Fitzgerald M."/>
            <person name="Haas B."/>
            <person name="Abouelleil A."/>
            <person name="Allen A.W."/>
            <person name="Alvarado L."/>
            <person name="Arachchi H.M."/>
            <person name="Berlin A.M."/>
            <person name="Chapman S.B."/>
            <person name="Gainer-Dewar J."/>
            <person name="Goldberg J."/>
            <person name="Griggs A."/>
            <person name="Gujja S."/>
            <person name="Hansen M."/>
            <person name="Howarth C."/>
            <person name="Imamovic A."/>
            <person name="Ireland A."/>
            <person name="Larimer J."/>
            <person name="McCowan C."/>
            <person name="Murphy C."/>
            <person name="Pearson M."/>
            <person name="Poon T.W."/>
            <person name="Priest M."/>
            <person name="Roberts A."/>
            <person name="Saif S."/>
            <person name="Shea T."/>
            <person name="Sisk P."/>
            <person name="Sykes S."/>
            <person name="Wortman J."/>
            <person name="Nusbaum C."/>
            <person name="Birren B."/>
        </authorList>
    </citation>
    <scope>NUCLEOTIDE SEQUENCE [LARGE SCALE GENOMIC DNA]</scope>
    <source>
        <strain evidence="3">Tanzania (2000708)</strain>
    </source>
</reference>
<dbReference type="AlphaFoldDB" id="A0A024W1I8"/>
<evidence type="ECO:0000313" key="2">
    <source>
        <dbReference type="EMBL" id="ETW34809.1"/>
    </source>
</evidence>
<sequence length="542" mass="63160">MQNSVNKKIRMKLNGIDKRSSINIITNDIASQLNKKTISNNNNNNNIKINISNNDNIHKITNDNKNDVQTSNVRKRHSVDTIYNLKNLSKNIKINIGSCSNNHKTLTINNMNSVEKNNIEKNVNNDNIMKDNNYVNNIKDNNIYDNNYEKNEKNIKEIDNHQKTDSVVKSDISLKNDLNRKSNTSQKSDISISSEINKSGSTSRININSMNNVTHTNRKSTSDLLNDLTNKNNTNYIHNNNNNSSSSVMNGDKNNYNFIQRNKEVLKNNLKIFFKNENIPFSFLYHKVLTILKSHYNNHVSNNPTTANKGISFYHMENMLINLGFKGVDINNHLLLSYLASSKQIKVDMNEKRLCYMNPYIDITNMNALLNKINKQGFLYGYEINDDLINTNKEVYKWINVLLYEKKVRCIRTNNSHLRGKLKCKNIPNVCDIYAKTKCDNCFYNLKGYLFFPLSYEHIEKERYSITNDMKMLWDEISLPSLDNILKEYKLKSTNNVFMNENLPKKKNKDDKLSPILKKMKRIYNTHLFTADEIKNEFIHKK</sequence>
<organism evidence="2 3">
    <name type="scientific">Plasmodium falciparum Tanzania</name>
    <name type="common">2000708</name>
    <dbReference type="NCBI Taxonomy" id="1036725"/>
    <lineage>
        <taxon>Eukaryota</taxon>
        <taxon>Sar</taxon>
        <taxon>Alveolata</taxon>
        <taxon>Apicomplexa</taxon>
        <taxon>Aconoidasida</taxon>
        <taxon>Haemosporida</taxon>
        <taxon>Plasmodiidae</taxon>
        <taxon>Plasmodium</taxon>
        <taxon>Plasmodium (Laverania)</taxon>
    </lineage>
</organism>
<dbReference type="GO" id="GO:0008641">
    <property type="term" value="F:ubiquitin-like modifier activating enzyme activity"/>
    <property type="evidence" value="ECO:0007669"/>
    <property type="project" value="InterPro"/>
</dbReference>
<dbReference type="EMBL" id="KI926506">
    <property type="protein sequence ID" value="ETW34809.1"/>
    <property type="molecule type" value="Genomic_DNA"/>
</dbReference>
<dbReference type="eggNOG" id="ENOG502S8CU">
    <property type="taxonomic scope" value="Eukaryota"/>
</dbReference>
<evidence type="ECO:0000313" key="3">
    <source>
        <dbReference type="Proteomes" id="UP000030708"/>
    </source>
</evidence>
<dbReference type="Proteomes" id="UP000030708">
    <property type="component" value="Unassembled WGS sequence"/>
</dbReference>
<feature type="compositionally biased region" description="Polar residues" evidence="1">
    <location>
        <begin position="201"/>
        <end position="215"/>
    </location>
</feature>
<proteinExistence type="predicted"/>
<dbReference type="SUPFAM" id="SSF69572">
    <property type="entry name" value="Activating enzymes of the ubiquitin-like proteins"/>
    <property type="match status" value="1"/>
</dbReference>
<accession>A0A024W1I8</accession>
<feature type="region of interest" description="Disordered" evidence="1">
    <location>
        <begin position="201"/>
        <end position="226"/>
    </location>
</feature>
<protein>
    <submittedName>
        <fullName evidence="2">Uncharacterized protein</fullName>
    </submittedName>
</protein>
<gene>
    <name evidence="2" type="ORF">PFTANZ_04476</name>
</gene>
<name>A0A024W1I8_PLAFA</name>